<name>A0A5P9K5K3_9VIRU</name>
<dbReference type="Pfam" id="PF02365">
    <property type="entry name" value="NAM"/>
    <property type="match status" value="1"/>
</dbReference>
<reference evidence="4" key="1">
    <citation type="journal article" date="2019" name="Phytopathology">
        <title>Sixty Years after the First Description: Genome Sequence and Biological Characterization of European Wheat Striate Mosaic Virus Infecting Cereal Crops.</title>
        <authorList>
            <person name="Somera M."/>
            <person name="Kvarnheden A."/>
            <person name="Desbiez C."/>
            <person name="Blystad D.R."/>
            <person name="Soovali P."/>
            <person name="Kundu J.K."/>
            <person name="Gantsovski M."/>
            <person name="Nygren J."/>
            <person name="Lecoq H."/>
            <person name="Verdin E."/>
            <person name="Spetz C."/>
            <person name="Tamisier L."/>
            <person name="Truve E."/>
            <person name="Massart S."/>
        </authorList>
    </citation>
    <scope>NUCLEOTIDE SEQUENCE</scope>
    <source>
        <strain evidence="4">Hedesunda-PH</strain>
    </source>
</reference>
<dbReference type="InterPro" id="IPR003441">
    <property type="entry name" value="NAC-dom"/>
</dbReference>
<keyword evidence="2" id="KW-0804">Transcription</keyword>
<evidence type="ECO:0000256" key="2">
    <source>
        <dbReference type="ARBA" id="ARBA00023163"/>
    </source>
</evidence>
<proteinExistence type="predicted"/>
<protein>
    <submittedName>
        <fullName evidence="4">PV1</fullName>
    </submittedName>
</protein>
<accession>A0A5P9K5K3</accession>
<evidence type="ECO:0000256" key="1">
    <source>
        <dbReference type="ARBA" id="ARBA00023015"/>
    </source>
</evidence>
<dbReference type="Gene3D" id="2.170.150.80">
    <property type="entry name" value="NAC domain"/>
    <property type="match status" value="1"/>
</dbReference>
<dbReference type="InterPro" id="IPR036093">
    <property type="entry name" value="NAC_dom_sf"/>
</dbReference>
<feature type="domain" description="NAC" evidence="3">
    <location>
        <begin position="33"/>
        <end position="171"/>
    </location>
</feature>
<dbReference type="EMBL" id="MN160341">
    <property type="protein sequence ID" value="QFU19924.1"/>
    <property type="molecule type" value="Genomic_RNA"/>
</dbReference>
<evidence type="ECO:0000313" key="4">
    <source>
        <dbReference type="EMBL" id="QFU19924.1"/>
    </source>
</evidence>
<evidence type="ECO:0000259" key="3">
    <source>
        <dbReference type="PROSITE" id="PS51005"/>
    </source>
</evidence>
<dbReference type="SUPFAM" id="SSF101941">
    <property type="entry name" value="NAC domain"/>
    <property type="match status" value="1"/>
</dbReference>
<sequence length="225" mass="25619">MEGDNDLGINCEMYQYPFPTLADGSIPISYLPESPGFKFAPDTEEIFCNIIPLKSVNPSSQLHLPIIDIFSQDPETLQTHNISVDKWVFSRIVRKHKNGMVTNRSGEHGYWKTTGKPIEYMMNNKRCTVKSYVHNLGKVSSSVRTDWALKEFRIGDVELGLYRLIRRIPDRVYTATSYIDHGIRMTPSRRSADFPEGSAGVQIDFSIHEEYTDGQESLFSGSLYP</sequence>
<dbReference type="GO" id="GO:0003677">
    <property type="term" value="F:DNA binding"/>
    <property type="evidence" value="ECO:0007669"/>
    <property type="project" value="InterPro"/>
</dbReference>
<dbReference type="PROSITE" id="PS51005">
    <property type="entry name" value="NAC"/>
    <property type="match status" value="1"/>
</dbReference>
<dbReference type="PANTHER" id="PTHR31744">
    <property type="entry name" value="PROTEIN CUP-SHAPED COTYLEDON 2-RELATED"/>
    <property type="match status" value="1"/>
</dbReference>
<dbReference type="GO" id="GO:0006355">
    <property type="term" value="P:regulation of DNA-templated transcription"/>
    <property type="evidence" value="ECO:0007669"/>
    <property type="project" value="InterPro"/>
</dbReference>
<keyword evidence="1" id="KW-0805">Transcription regulation</keyword>
<organism evidence="4">
    <name type="scientific">European wheat striate mosaic virus</name>
    <dbReference type="NCBI Taxonomy" id="2661631"/>
    <lineage>
        <taxon>Viruses</taxon>
        <taxon>Riboviria</taxon>
        <taxon>Orthornavirae</taxon>
        <taxon>Negarnaviricota</taxon>
        <taxon>Polyploviricotina</taxon>
        <taxon>Bunyaviricetes</taxon>
        <taxon>Hareavirales</taxon>
        <taxon>Phenuiviridae</taxon>
        <taxon>Tenuivirus</taxon>
        <taxon>Tenuivirus eurotritici</taxon>
    </lineage>
</organism>